<dbReference type="Gene3D" id="3.20.20.30">
    <property type="entry name" value="Luciferase-like domain"/>
    <property type="match status" value="1"/>
</dbReference>
<proteinExistence type="predicted"/>
<evidence type="ECO:0000313" key="2">
    <source>
        <dbReference type="Proteomes" id="UP001285636"/>
    </source>
</evidence>
<comment type="caution">
    <text evidence="1">The sequence shown here is derived from an EMBL/GenBank/DDBJ whole genome shotgun (WGS) entry which is preliminary data.</text>
</comment>
<dbReference type="EMBL" id="JAWJAY010001150">
    <property type="protein sequence ID" value="MDV2888243.1"/>
    <property type="molecule type" value="Genomic_DNA"/>
</dbReference>
<dbReference type="Proteomes" id="UP001285636">
    <property type="component" value="Unassembled WGS sequence"/>
</dbReference>
<feature type="non-terminal residue" evidence="1">
    <location>
        <position position="1"/>
    </location>
</feature>
<reference evidence="1" key="1">
    <citation type="submission" date="2023-10" db="EMBL/GenBank/DDBJ databases">
        <title>Screening of Alkalihalophilus pseudofirmusBZ-TG-HK211 and Its Alleviation of Salt Stress on Rapeseed Growth.</title>
        <authorList>
            <person name="Zhao B."/>
            <person name="Guo T."/>
        </authorList>
    </citation>
    <scope>NUCLEOTIDE SEQUENCE</scope>
    <source>
        <strain evidence="1">BZ-TG-HK211</strain>
    </source>
</reference>
<accession>A0AAJ2NTV9</accession>
<dbReference type="InterPro" id="IPR036661">
    <property type="entry name" value="Luciferase-like_sf"/>
</dbReference>
<dbReference type="GO" id="GO:0016705">
    <property type="term" value="F:oxidoreductase activity, acting on paired donors, with incorporation or reduction of molecular oxygen"/>
    <property type="evidence" value="ECO:0007669"/>
    <property type="project" value="InterPro"/>
</dbReference>
<organism evidence="1 2">
    <name type="scientific">Alkalihalophilus pseudofirmus</name>
    <name type="common">Bacillus pseudofirmus</name>
    <dbReference type="NCBI Taxonomy" id="79885"/>
    <lineage>
        <taxon>Bacteria</taxon>
        <taxon>Bacillati</taxon>
        <taxon>Bacillota</taxon>
        <taxon>Bacilli</taxon>
        <taxon>Bacillales</taxon>
        <taxon>Bacillaceae</taxon>
        <taxon>Alkalihalophilus</taxon>
    </lineage>
</organism>
<sequence>SMSRLTFLGSKETVQEQLPRFQEKYNVDEIMAVSYIYDPEKQKRSYEILKEIVDG</sequence>
<gene>
    <name evidence="1" type="ORF">RYX45_24080</name>
</gene>
<dbReference type="AlphaFoldDB" id="A0AAJ2NTV9"/>
<dbReference type="SUPFAM" id="SSF51679">
    <property type="entry name" value="Bacterial luciferase-like"/>
    <property type="match status" value="1"/>
</dbReference>
<evidence type="ECO:0000313" key="1">
    <source>
        <dbReference type="EMBL" id="MDV2888243.1"/>
    </source>
</evidence>
<protein>
    <submittedName>
        <fullName evidence="1">LLM class flavin-dependent oxidoreductase</fullName>
    </submittedName>
</protein>
<name>A0AAJ2NTV9_ALKPS</name>